<dbReference type="PROSITE" id="PS50110">
    <property type="entry name" value="RESPONSE_REGULATORY"/>
    <property type="match status" value="1"/>
</dbReference>
<comment type="caution">
    <text evidence="4">The sequence shown here is derived from an EMBL/GenBank/DDBJ whole genome shotgun (WGS) entry which is preliminary data.</text>
</comment>
<evidence type="ECO:0000259" key="3">
    <source>
        <dbReference type="PROSITE" id="PS50110"/>
    </source>
</evidence>
<dbReference type="InterPro" id="IPR001789">
    <property type="entry name" value="Sig_transdc_resp-reg_receiver"/>
</dbReference>
<evidence type="ECO:0000256" key="1">
    <source>
        <dbReference type="ARBA" id="ARBA00022553"/>
    </source>
</evidence>
<dbReference type="SUPFAM" id="SSF52172">
    <property type="entry name" value="CheY-like"/>
    <property type="match status" value="1"/>
</dbReference>
<dbReference type="PANTHER" id="PTHR44591:SF3">
    <property type="entry name" value="RESPONSE REGULATORY DOMAIN-CONTAINING PROTEIN"/>
    <property type="match status" value="1"/>
</dbReference>
<sequence>MTIDSINSTTRPRILFVDDEALILDSLKRAFRRDREHWDICYLDAGSSVLSLLDKPQYDIVVSDMVMPNVNGFMVMKAVASKWPNSTRYIMSGQATPDMIAQVRPLVHGFLQKPISCDEIRMRLQETLESKKVVPHCQRETSSVDSRLCRTADNKRTRVTGAAIQQTPVLRIKSYVRRTSSKLRAQMSGVACARLSQGLS</sequence>
<name>A0A7W5E4M5_9BACT</name>
<dbReference type="Pfam" id="PF00072">
    <property type="entry name" value="Response_reg"/>
    <property type="match status" value="1"/>
</dbReference>
<dbReference type="AlphaFoldDB" id="A0A7W5E4M5"/>
<evidence type="ECO:0000256" key="2">
    <source>
        <dbReference type="PROSITE-ProRule" id="PRU00169"/>
    </source>
</evidence>
<keyword evidence="5" id="KW-1185">Reference proteome</keyword>
<evidence type="ECO:0000313" key="5">
    <source>
        <dbReference type="Proteomes" id="UP000536179"/>
    </source>
</evidence>
<feature type="domain" description="Response regulatory" evidence="3">
    <location>
        <begin position="13"/>
        <end position="128"/>
    </location>
</feature>
<protein>
    <submittedName>
        <fullName evidence="4">DNA-binding NtrC family response regulator</fullName>
    </submittedName>
</protein>
<dbReference type="Proteomes" id="UP000536179">
    <property type="component" value="Unassembled WGS sequence"/>
</dbReference>
<keyword evidence="1 2" id="KW-0597">Phosphoprotein</keyword>
<dbReference type="InterPro" id="IPR050595">
    <property type="entry name" value="Bact_response_regulator"/>
</dbReference>
<evidence type="ECO:0000313" key="4">
    <source>
        <dbReference type="EMBL" id="MBB3210074.1"/>
    </source>
</evidence>
<dbReference type="PANTHER" id="PTHR44591">
    <property type="entry name" value="STRESS RESPONSE REGULATOR PROTEIN 1"/>
    <property type="match status" value="1"/>
</dbReference>
<dbReference type="GO" id="GO:0000160">
    <property type="term" value="P:phosphorelay signal transduction system"/>
    <property type="evidence" value="ECO:0007669"/>
    <property type="project" value="InterPro"/>
</dbReference>
<dbReference type="InterPro" id="IPR011006">
    <property type="entry name" value="CheY-like_superfamily"/>
</dbReference>
<dbReference type="GO" id="GO:0003677">
    <property type="term" value="F:DNA binding"/>
    <property type="evidence" value="ECO:0007669"/>
    <property type="project" value="UniProtKB-KW"/>
</dbReference>
<feature type="modified residue" description="4-aspartylphosphate" evidence="2">
    <location>
        <position position="64"/>
    </location>
</feature>
<keyword evidence="4" id="KW-0238">DNA-binding</keyword>
<gene>
    <name evidence="4" type="ORF">FHS27_005920</name>
</gene>
<dbReference type="RefSeq" id="WP_184309153.1">
    <property type="nucleotide sequence ID" value="NZ_JACHXU010000031.1"/>
</dbReference>
<organism evidence="4 5">
    <name type="scientific">Aporhodopirellula rubra</name>
    <dbReference type="NCBI Taxonomy" id="980271"/>
    <lineage>
        <taxon>Bacteria</taxon>
        <taxon>Pseudomonadati</taxon>
        <taxon>Planctomycetota</taxon>
        <taxon>Planctomycetia</taxon>
        <taxon>Pirellulales</taxon>
        <taxon>Pirellulaceae</taxon>
        <taxon>Aporhodopirellula</taxon>
    </lineage>
</organism>
<dbReference type="Gene3D" id="3.40.50.2300">
    <property type="match status" value="1"/>
</dbReference>
<dbReference type="SMART" id="SM00448">
    <property type="entry name" value="REC"/>
    <property type="match status" value="1"/>
</dbReference>
<accession>A0A7W5E4M5</accession>
<proteinExistence type="predicted"/>
<dbReference type="EMBL" id="JACHXU010000031">
    <property type="protein sequence ID" value="MBB3210074.1"/>
    <property type="molecule type" value="Genomic_DNA"/>
</dbReference>
<reference evidence="4 5" key="1">
    <citation type="submission" date="2020-08" db="EMBL/GenBank/DDBJ databases">
        <title>Genomic Encyclopedia of Type Strains, Phase III (KMG-III): the genomes of soil and plant-associated and newly described type strains.</title>
        <authorList>
            <person name="Whitman W."/>
        </authorList>
    </citation>
    <scope>NUCLEOTIDE SEQUENCE [LARGE SCALE GENOMIC DNA]</scope>
    <source>
        <strain evidence="4 5">CECT 8075</strain>
    </source>
</reference>